<dbReference type="InterPro" id="IPR014030">
    <property type="entry name" value="Ketoacyl_synth_N"/>
</dbReference>
<organism evidence="7">
    <name type="scientific">uncultured bacterium AB_1383</name>
    <dbReference type="NCBI Taxonomy" id="1630010"/>
    <lineage>
        <taxon>Bacteria</taxon>
        <taxon>environmental samples</taxon>
    </lineage>
</organism>
<dbReference type="Pfam" id="PF16197">
    <property type="entry name" value="KAsynt_C_assoc"/>
    <property type="match status" value="1"/>
</dbReference>
<dbReference type="PROSITE" id="PS00606">
    <property type="entry name" value="KS3_1"/>
    <property type="match status" value="1"/>
</dbReference>
<dbReference type="EMBL" id="KP830092">
    <property type="protein sequence ID" value="AKA59418.1"/>
    <property type="molecule type" value="Genomic_DNA"/>
</dbReference>
<dbReference type="Gene3D" id="3.40.47.10">
    <property type="match status" value="1"/>
</dbReference>
<dbReference type="PROSITE" id="PS52004">
    <property type="entry name" value="KS3_2"/>
    <property type="match status" value="1"/>
</dbReference>
<dbReference type="SMART" id="SM00825">
    <property type="entry name" value="PKS_KS"/>
    <property type="match status" value="1"/>
</dbReference>
<feature type="compositionally biased region" description="Low complexity" evidence="4">
    <location>
        <begin position="567"/>
        <end position="578"/>
    </location>
</feature>
<evidence type="ECO:0000256" key="3">
    <source>
        <dbReference type="ARBA" id="ARBA00022679"/>
    </source>
</evidence>
<evidence type="ECO:0000313" key="7">
    <source>
        <dbReference type="EMBL" id="AKA59418.1"/>
    </source>
</evidence>
<keyword evidence="1" id="KW-0596">Phosphopantetheine</keyword>
<dbReference type="PROSITE" id="PS50075">
    <property type="entry name" value="CARRIER"/>
    <property type="match status" value="1"/>
</dbReference>
<dbReference type="SMART" id="SM00823">
    <property type="entry name" value="PKS_PP"/>
    <property type="match status" value="1"/>
</dbReference>
<dbReference type="InterPro" id="IPR020806">
    <property type="entry name" value="PKS_PP-bd"/>
</dbReference>
<dbReference type="SUPFAM" id="SSF53901">
    <property type="entry name" value="Thiolase-like"/>
    <property type="match status" value="1"/>
</dbReference>
<dbReference type="SUPFAM" id="SSF47336">
    <property type="entry name" value="ACP-like"/>
    <property type="match status" value="1"/>
</dbReference>
<dbReference type="InterPro" id="IPR032821">
    <property type="entry name" value="PKS_assoc"/>
</dbReference>
<dbReference type="AlphaFoldDB" id="A0A0E3M0B1"/>
<evidence type="ECO:0000256" key="2">
    <source>
        <dbReference type="ARBA" id="ARBA00022553"/>
    </source>
</evidence>
<dbReference type="GO" id="GO:0006633">
    <property type="term" value="P:fatty acid biosynthetic process"/>
    <property type="evidence" value="ECO:0007669"/>
    <property type="project" value="InterPro"/>
</dbReference>
<evidence type="ECO:0000256" key="4">
    <source>
        <dbReference type="SAM" id="MobiDB-lite"/>
    </source>
</evidence>
<dbReference type="InterPro" id="IPR016039">
    <property type="entry name" value="Thiolase-like"/>
</dbReference>
<dbReference type="Pfam" id="PF00109">
    <property type="entry name" value="ketoacyl-synt"/>
    <property type="match status" value="1"/>
</dbReference>
<accession>A0A0E3M0B1</accession>
<dbReference type="InterPro" id="IPR014031">
    <property type="entry name" value="Ketoacyl_synth_C"/>
</dbReference>
<reference evidence="7" key="1">
    <citation type="journal article" date="2015" name="Proc. Natl. Acad. Sci. U.S.A.">
        <title>Multiplexed metagenome mining using short DNA sequence tags facilitates targeted discovery of epoxyketone proteasome inhibitors.</title>
        <authorList>
            <person name="Owen J.G."/>
            <person name="Charlop-Powers Z."/>
            <person name="Smith A.G."/>
            <person name="Ternei M.A."/>
            <person name="Calle P.Y."/>
            <person name="Reddy B.V."/>
            <person name="Montiel D."/>
            <person name="Brady S.F."/>
        </authorList>
    </citation>
    <scope>NUCLEOTIDE SEQUENCE</scope>
</reference>
<keyword evidence="3" id="KW-0808">Transferase</keyword>
<dbReference type="GO" id="GO:0031177">
    <property type="term" value="F:phosphopantetheine binding"/>
    <property type="evidence" value="ECO:0007669"/>
    <property type="project" value="InterPro"/>
</dbReference>
<keyword evidence="2" id="KW-0597">Phosphoprotein</keyword>
<name>A0A0E3M0B1_9BACT</name>
<feature type="domain" description="Carrier" evidence="5">
    <location>
        <begin position="601"/>
        <end position="678"/>
    </location>
</feature>
<dbReference type="PANTHER" id="PTHR43775:SF37">
    <property type="entry name" value="SI:DKEY-61P9.11"/>
    <property type="match status" value="1"/>
</dbReference>
<feature type="region of interest" description="Disordered" evidence="4">
    <location>
        <begin position="567"/>
        <end position="591"/>
    </location>
</feature>
<evidence type="ECO:0000259" key="6">
    <source>
        <dbReference type="PROSITE" id="PS52004"/>
    </source>
</evidence>
<dbReference type="CDD" id="cd00833">
    <property type="entry name" value="PKS"/>
    <property type="match status" value="1"/>
</dbReference>
<dbReference type="Pfam" id="PF00550">
    <property type="entry name" value="PP-binding"/>
    <property type="match status" value="1"/>
</dbReference>
<evidence type="ECO:0000259" key="5">
    <source>
        <dbReference type="PROSITE" id="PS50075"/>
    </source>
</evidence>
<proteinExistence type="predicted"/>
<dbReference type="InterPro" id="IPR036736">
    <property type="entry name" value="ACP-like_sf"/>
</dbReference>
<dbReference type="InterPro" id="IPR018201">
    <property type="entry name" value="Ketoacyl_synth_AS"/>
</dbReference>
<dbReference type="InterPro" id="IPR020841">
    <property type="entry name" value="PKS_Beta-ketoAc_synthase_dom"/>
</dbReference>
<dbReference type="Gene3D" id="3.30.70.3290">
    <property type="match status" value="1"/>
</dbReference>
<sequence>MAIIGMGCRFPGARDCWELWELLLAGGDAVGEIPAERFDAGLLLSGERGAPGRLPSRRAGTIAGIDTFDAGFFGIPAREAERMDPQHRLLLETAWEAMEDAGLSADRLRGTRTGVFVGSSTSDYEALQSYRCDPATLDLYVVMGGRSLLAQRLSRALDLRGPSLALDSACSSSLVAVHLACQSLRAGESEMAFAAGFNVVLSPDRSLAYARAGMLSPEGRCGSFDASASGFVRSDGAGVVLLKPLSAALRDGDPVAAVIAGSATNNDGRASDSSVRPAAGGIRELLRLAHRAAGTSPAEVGYVECHGVGSPLADAVEVRALQEVLADGREPGRPCAIGSVKANIGYPEGASGVAGLIKTALVLRHGVIPPTVHFARPNPEMGLDERTLRVRREAAPWTGEDRLAGVTSFGLGGTNAHVLLRPAPSRAEAAAAEPGPVLLPLSARSPAALRGLAAAHAARLERDGQRPPLRDVAYTLGARRTHHEHRAAFVAASEEEWRAQLLRWLDGGDAPVPAGEDARAAALRALGARYERGEEVEWGALYPSGACVPLPAYPWQRERHWRPEAAWGASPAAPARGPEPADDAGEGWTDPAEATPEELLAAVGAYLREQAGEVLRLTPGQAAALDDGVPLVRLGLDSLMTVQFRNRVAADLGAELPSALLLGHSTLGELAGRVSDALQTAAGPAP</sequence>
<dbReference type="Gene3D" id="1.10.1200.10">
    <property type="entry name" value="ACP-like"/>
    <property type="match status" value="1"/>
</dbReference>
<protein>
    <submittedName>
        <fullName evidence="7">Polyketide synthase</fullName>
    </submittedName>
</protein>
<dbReference type="Pfam" id="PF02801">
    <property type="entry name" value="Ketoacyl-synt_C"/>
    <property type="match status" value="1"/>
</dbReference>
<dbReference type="GO" id="GO:0004312">
    <property type="term" value="F:fatty acid synthase activity"/>
    <property type="evidence" value="ECO:0007669"/>
    <property type="project" value="TreeGrafter"/>
</dbReference>
<dbReference type="InterPro" id="IPR050091">
    <property type="entry name" value="PKS_NRPS_Biosynth_Enz"/>
</dbReference>
<feature type="domain" description="Ketosynthase family 3 (KS3)" evidence="6">
    <location>
        <begin position="1"/>
        <end position="422"/>
    </location>
</feature>
<dbReference type="InterPro" id="IPR009081">
    <property type="entry name" value="PP-bd_ACP"/>
</dbReference>
<dbReference type="GO" id="GO:0004315">
    <property type="term" value="F:3-oxoacyl-[acyl-carrier-protein] synthase activity"/>
    <property type="evidence" value="ECO:0007669"/>
    <property type="project" value="InterPro"/>
</dbReference>
<evidence type="ECO:0000256" key="1">
    <source>
        <dbReference type="ARBA" id="ARBA00022450"/>
    </source>
</evidence>
<dbReference type="PANTHER" id="PTHR43775">
    <property type="entry name" value="FATTY ACID SYNTHASE"/>
    <property type="match status" value="1"/>
</dbReference>